<evidence type="ECO:0000256" key="1">
    <source>
        <dbReference type="SAM" id="MobiDB-lite"/>
    </source>
</evidence>
<comment type="caution">
    <text evidence="2">The sequence shown here is derived from an EMBL/GenBank/DDBJ whole genome shotgun (WGS) entry which is preliminary data.</text>
</comment>
<dbReference type="InterPro" id="IPR029044">
    <property type="entry name" value="Nucleotide-diphossugar_trans"/>
</dbReference>
<sequence length="97" mass="11120">MKAIPPGSAKRMRPLTDHCPKPLLPVGGKAADRPPPGATGPRRHSRRVVINVSYRASRSWRHWATDREIDLRIVDHHPGDRRRRRQTCRCSARRLSC</sequence>
<dbReference type="SUPFAM" id="SSF53448">
    <property type="entry name" value="Nucleotide-diphospho-sugar transferases"/>
    <property type="match status" value="1"/>
</dbReference>
<organism evidence="2">
    <name type="scientific">Billgrantia gudaonensis</name>
    <dbReference type="NCBI Taxonomy" id="376427"/>
    <lineage>
        <taxon>Bacteria</taxon>
        <taxon>Pseudomonadati</taxon>
        <taxon>Pseudomonadota</taxon>
        <taxon>Gammaproteobacteria</taxon>
        <taxon>Oceanospirillales</taxon>
        <taxon>Halomonadaceae</taxon>
        <taxon>Billgrantia</taxon>
    </lineage>
</organism>
<reference evidence="2" key="1">
    <citation type="submission" date="2018-12" db="EMBL/GenBank/DDBJ databases">
        <authorList>
            <person name="Jadhav K."/>
            <person name="Kushwaha B."/>
            <person name="Jadhav I."/>
        </authorList>
    </citation>
    <scope>NUCLEOTIDE SEQUENCE [LARGE SCALE GENOMIC DNA]</scope>
    <source>
        <strain evidence="2">SBS 10</strain>
    </source>
</reference>
<feature type="region of interest" description="Disordered" evidence="1">
    <location>
        <begin position="1"/>
        <end position="45"/>
    </location>
</feature>
<dbReference type="Gene3D" id="3.90.550.10">
    <property type="entry name" value="Spore Coat Polysaccharide Biosynthesis Protein SpsA, Chain A"/>
    <property type="match status" value="1"/>
</dbReference>
<accession>A0A432JJ52</accession>
<proteinExistence type="predicted"/>
<evidence type="ECO:0000313" key="2">
    <source>
        <dbReference type="EMBL" id="RUA22406.1"/>
    </source>
</evidence>
<gene>
    <name evidence="2" type="ORF">DSL92_05810</name>
</gene>
<dbReference type="AlphaFoldDB" id="A0A432JJ52"/>
<name>A0A432JJ52_9GAMM</name>
<dbReference type="EMBL" id="RXHI01000017">
    <property type="protein sequence ID" value="RUA22406.1"/>
    <property type="molecule type" value="Genomic_DNA"/>
</dbReference>
<protein>
    <submittedName>
        <fullName evidence="2">Uncharacterized protein</fullName>
    </submittedName>
</protein>